<protein>
    <submittedName>
        <fullName evidence="2">Uncharacterized protein</fullName>
    </submittedName>
</protein>
<organism evidence="2">
    <name type="scientific">Arundo donax</name>
    <name type="common">Giant reed</name>
    <name type="synonym">Donax arundinaceus</name>
    <dbReference type="NCBI Taxonomy" id="35708"/>
    <lineage>
        <taxon>Eukaryota</taxon>
        <taxon>Viridiplantae</taxon>
        <taxon>Streptophyta</taxon>
        <taxon>Embryophyta</taxon>
        <taxon>Tracheophyta</taxon>
        <taxon>Spermatophyta</taxon>
        <taxon>Magnoliopsida</taxon>
        <taxon>Liliopsida</taxon>
        <taxon>Poales</taxon>
        <taxon>Poaceae</taxon>
        <taxon>PACMAD clade</taxon>
        <taxon>Arundinoideae</taxon>
        <taxon>Arundineae</taxon>
        <taxon>Arundo</taxon>
    </lineage>
</organism>
<evidence type="ECO:0000313" key="2">
    <source>
        <dbReference type="EMBL" id="JAD60759.1"/>
    </source>
</evidence>
<accession>A0A0A9B9W1</accession>
<name>A0A0A9B9W1_ARUDO</name>
<dbReference type="AlphaFoldDB" id="A0A0A9B9W1"/>
<proteinExistence type="predicted"/>
<sequence>MQMDSSSATQEAVQYSKEGQCH</sequence>
<dbReference type="EMBL" id="GBRH01237136">
    <property type="protein sequence ID" value="JAD60759.1"/>
    <property type="molecule type" value="Transcribed_RNA"/>
</dbReference>
<feature type="compositionally biased region" description="Polar residues" evidence="1">
    <location>
        <begin position="1"/>
        <end position="13"/>
    </location>
</feature>
<evidence type="ECO:0000256" key="1">
    <source>
        <dbReference type="SAM" id="MobiDB-lite"/>
    </source>
</evidence>
<reference evidence="2" key="2">
    <citation type="journal article" date="2015" name="Data Brief">
        <title>Shoot transcriptome of the giant reed, Arundo donax.</title>
        <authorList>
            <person name="Barrero R.A."/>
            <person name="Guerrero F.D."/>
            <person name="Moolhuijzen P."/>
            <person name="Goolsby J.A."/>
            <person name="Tidwell J."/>
            <person name="Bellgard S.E."/>
            <person name="Bellgard M.I."/>
        </authorList>
    </citation>
    <scope>NUCLEOTIDE SEQUENCE</scope>
    <source>
        <tissue evidence="2">Shoot tissue taken approximately 20 cm above the soil surface</tissue>
    </source>
</reference>
<feature type="region of interest" description="Disordered" evidence="1">
    <location>
        <begin position="1"/>
        <end position="22"/>
    </location>
</feature>
<reference evidence="2" key="1">
    <citation type="submission" date="2014-09" db="EMBL/GenBank/DDBJ databases">
        <authorList>
            <person name="Magalhaes I.L.F."/>
            <person name="Oliveira U."/>
            <person name="Santos F.R."/>
            <person name="Vidigal T.H.D.A."/>
            <person name="Brescovit A.D."/>
            <person name="Santos A.J."/>
        </authorList>
    </citation>
    <scope>NUCLEOTIDE SEQUENCE</scope>
    <source>
        <tissue evidence="2">Shoot tissue taken approximately 20 cm above the soil surface</tissue>
    </source>
</reference>